<dbReference type="Proteomes" id="UP000008561">
    <property type="component" value="Chromosome"/>
</dbReference>
<dbReference type="InterPro" id="IPR021124">
    <property type="entry name" value="CRISPR-assoc_prot_Cas5"/>
</dbReference>
<evidence type="ECO:0000313" key="3">
    <source>
        <dbReference type="Proteomes" id="UP000008561"/>
    </source>
</evidence>
<dbReference type="GO" id="GO:0043571">
    <property type="term" value="P:maintenance of CRISPR repeat elements"/>
    <property type="evidence" value="ECO:0007669"/>
    <property type="project" value="InterPro"/>
</dbReference>
<keyword evidence="3" id="KW-1185">Reference proteome</keyword>
<evidence type="ECO:0000313" key="2">
    <source>
        <dbReference type="EMBL" id="ABW68790.1"/>
    </source>
</evidence>
<dbReference type="NCBIfam" id="TIGR02593">
    <property type="entry name" value="CRISPR_cas5"/>
    <property type="match status" value="1"/>
</dbReference>
<sequence length="259" mass="29564">MGYLLFRLYGPMASWGEIAVGETRHTANYPGRSAIIGLMAAALGIKRSETENQQALDQGCLIAVEARSHGSLLRDYHTTQVPDSVGGFVYRTRRDELIIGKPRLGTILSSREYRQDALAVSAVRVLPGARYELQTIKTHLEQPRLHVYLGRKSCPLSAPMNPQIDKTSRNFHEAFQAYAHQPLLPVHHSGKEGLSKRDAYWLGLANDRHYYWEGEPSEFSDTIDLSRVQTRIRHDQPLSRTRWQFSPRQEHYWYFSGGE</sequence>
<dbReference type="NCBIfam" id="TIGR01868">
    <property type="entry name" value="casD_Cas5e"/>
    <property type="match status" value="1"/>
</dbReference>
<dbReference type="Gene3D" id="3.30.70.2660">
    <property type="match status" value="1"/>
</dbReference>
<dbReference type="AlphaFoldDB" id="A8ZZ17"/>
<dbReference type="RefSeq" id="WP_012176401.1">
    <property type="nucleotide sequence ID" value="NC_009943.1"/>
</dbReference>
<gene>
    <name evidence="2" type="ordered locus">Dole_2987</name>
</gene>
<dbReference type="EMBL" id="CP000859">
    <property type="protein sequence ID" value="ABW68790.1"/>
    <property type="molecule type" value="Genomic_DNA"/>
</dbReference>
<dbReference type="STRING" id="96561.Dole_2987"/>
<proteinExistence type="predicted"/>
<protein>
    <submittedName>
        <fullName evidence="2">CRISPR-associated protein Cas5 family</fullName>
    </submittedName>
</protein>
<dbReference type="InterPro" id="IPR013422">
    <property type="entry name" value="CRISPR-assoc_prot_Cas5_N"/>
</dbReference>
<evidence type="ECO:0000256" key="1">
    <source>
        <dbReference type="ARBA" id="ARBA00023118"/>
    </source>
</evidence>
<dbReference type="Pfam" id="PF09704">
    <property type="entry name" value="Cas_Cas5d"/>
    <property type="match status" value="1"/>
</dbReference>
<dbReference type="eggNOG" id="ENOG502Z8QG">
    <property type="taxonomic scope" value="Bacteria"/>
</dbReference>
<dbReference type="GO" id="GO:0003723">
    <property type="term" value="F:RNA binding"/>
    <property type="evidence" value="ECO:0007669"/>
    <property type="project" value="InterPro"/>
</dbReference>
<reference evidence="2 3" key="1">
    <citation type="submission" date="2007-10" db="EMBL/GenBank/DDBJ databases">
        <title>Complete sequence of Desulfococcus oleovorans Hxd3.</title>
        <authorList>
            <consortium name="US DOE Joint Genome Institute"/>
            <person name="Copeland A."/>
            <person name="Lucas S."/>
            <person name="Lapidus A."/>
            <person name="Barry K."/>
            <person name="Glavina del Rio T."/>
            <person name="Dalin E."/>
            <person name="Tice H."/>
            <person name="Pitluck S."/>
            <person name="Kiss H."/>
            <person name="Brettin T."/>
            <person name="Bruce D."/>
            <person name="Detter J.C."/>
            <person name="Han C."/>
            <person name="Schmutz J."/>
            <person name="Larimer F."/>
            <person name="Land M."/>
            <person name="Hauser L."/>
            <person name="Kyrpides N."/>
            <person name="Kim E."/>
            <person name="Wawrik B."/>
            <person name="Richardson P."/>
        </authorList>
    </citation>
    <scope>NUCLEOTIDE SEQUENCE [LARGE SCALE GENOMIC DNA]</scope>
    <source>
        <strain evidence="3">DSM 6200 / JCM 39069 / Hxd3</strain>
    </source>
</reference>
<keyword evidence="1" id="KW-0051">Antiviral defense</keyword>
<dbReference type="KEGG" id="dol:Dole_2987"/>
<name>A8ZZ17_DESOH</name>
<dbReference type="HOGENOM" id="CLU_084726_0_0_7"/>
<dbReference type="InterPro" id="IPR010147">
    <property type="entry name" value="CRISPR-assoc_prot_CasD"/>
</dbReference>
<organism evidence="2 3">
    <name type="scientific">Desulfosudis oleivorans (strain DSM 6200 / JCM 39069 / Hxd3)</name>
    <name type="common">Desulfococcus oleovorans</name>
    <dbReference type="NCBI Taxonomy" id="96561"/>
    <lineage>
        <taxon>Bacteria</taxon>
        <taxon>Pseudomonadati</taxon>
        <taxon>Thermodesulfobacteriota</taxon>
        <taxon>Desulfobacteria</taxon>
        <taxon>Desulfobacterales</taxon>
        <taxon>Desulfosudaceae</taxon>
        <taxon>Desulfosudis</taxon>
    </lineage>
</organism>
<dbReference type="GO" id="GO:0051607">
    <property type="term" value="P:defense response to virus"/>
    <property type="evidence" value="ECO:0007669"/>
    <property type="project" value="UniProtKB-KW"/>
</dbReference>
<dbReference type="CDD" id="cd09645">
    <property type="entry name" value="Cas5_I-E"/>
    <property type="match status" value="1"/>
</dbReference>
<dbReference type="OrthoDB" id="5704083at2"/>
<accession>A8ZZ17</accession>